<accession>A0ABT3WZK3</accession>
<comment type="caution">
    <text evidence="2">The sequence shown here is derived from an EMBL/GenBank/DDBJ whole genome shotgun (WGS) entry which is preliminary data.</text>
</comment>
<keyword evidence="3" id="KW-1185">Reference proteome</keyword>
<sequence length="210" mass="23271">MSAHHAPDWVPHREGTGAKHDGILATWLSLISFTFFLATFVAANVYLRAWSPDQFNVDFGAQADLPSFTVIALLLAGFLAYFAGTSWKAGKRKAFVGFMVALTLVFFVYTALQMYLIAFTWYLGAGAWTGYIGIYVCQILLAFTIIGFLIANVKYYGDRNEKQMRSLVPATMSIIFYAVVIGLAVLVITNMISIGEFADWCGTKLQQLTN</sequence>
<evidence type="ECO:0000256" key="1">
    <source>
        <dbReference type="SAM" id="Phobius"/>
    </source>
</evidence>
<keyword evidence="1" id="KW-0472">Membrane</keyword>
<feature type="transmembrane region" description="Helical" evidence="1">
    <location>
        <begin position="128"/>
        <end position="153"/>
    </location>
</feature>
<organism evidence="2 3">
    <name type="scientific">Tumebacillus lacus</name>
    <dbReference type="NCBI Taxonomy" id="2995335"/>
    <lineage>
        <taxon>Bacteria</taxon>
        <taxon>Bacillati</taxon>
        <taxon>Bacillota</taxon>
        <taxon>Bacilli</taxon>
        <taxon>Bacillales</taxon>
        <taxon>Alicyclobacillaceae</taxon>
        <taxon>Tumebacillus</taxon>
    </lineage>
</organism>
<keyword evidence="1" id="KW-0812">Transmembrane</keyword>
<feature type="transmembrane region" description="Helical" evidence="1">
    <location>
        <begin position="23"/>
        <end position="45"/>
    </location>
</feature>
<evidence type="ECO:0000313" key="2">
    <source>
        <dbReference type="EMBL" id="MCX7570088.1"/>
    </source>
</evidence>
<gene>
    <name evidence="2" type="ORF">OS242_08930</name>
</gene>
<protein>
    <submittedName>
        <fullName evidence="2">Uncharacterized protein</fullName>
    </submittedName>
</protein>
<dbReference type="EMBL" id="JAPMLT010000003">
    <property type="protein sequence ID" value="MCX7570088.1"/>
    <property type="molecule type" value="Genomic_DNA"/>
</dbReference>
<dbReference type="Proteomes" id="UP001208017">
    <property type="component" value="Unassembled WGS sequence"/>
</dbReference>
<keyword evidence="1" id="KW-1133">Transmembrane helix</keyword>
<proteinExistence type="predicted"/>
<feature type="transmembrane region" description="Helical" evidence="1">
    <location>
        <begin position="95"/>
        <end position="122"/>
    </location>
</feature>
<dbReference type="RefSeq" id="WP_267151330.1">
    <property type="nucleotide sequence ID" value="NZ_JAPMLT010000003.1"/>
</dbReference>
<feature type="transmembrane region" description="Helical" evidence="1">
    <location>
        <begin position="65"/>
        <end position="83"/>
    </location>
</feature>
<feature type="transmembrane region" description="Helical" evidence="1">
    <location>
        <begin position="174"/>
        <end position="194"/>
    </location>
</feature>
<evidence type="ECO:0000313" key="3">
    <source>
        <dbReference type="Proteomes" id="UP001208017"/>
    </source>
</evidence>
<reference evidence="2 3" key="1">
    <citation type="submission" date="2022-11" db="EMBL/GenBank/DDBJ databases">
        <title>Study of microbial diversity in lake waters.</title>
        <authorList>
            <person name="Zhang J."/>
        </authorList>
    </citation>
    <scope>NUCLEOTIDE SEQUENCE [LARGE SCALE GENOMIC DNA]</scope>
    <source>
        <strain evidence="2 3">DT12</strain>
    </source>
</reference>
<name>A0ABT3WZK3_9BACL</name>